<dbReference type="Proteomes" id="UP001519460">
    <property type="component" value="Unassembled WGS sequence"/>
</dbReference>
<comment type="caution">
    <text evidence="1">The sequence shown here is derived from an EMBL/GenBank/DDBJ whole genome shotgun (WGS) entry which is preliminary data.</text>
</comment>
<reference evidence="1 2" key="1">
    <citation type="journal article" date="2023" name="Sci. Data">
        <title>Genome assembly of the Korean intertidal mud-creeper Batillaria attramentaria.</title>
        <authorList>
            <person name="Patra A.K."/>
            <person name="Ho P.T."/>
            <person name="Jun S."/>
            <person name="Lee S.J."/>
            <person name="Kim Y."/>
            <person name="Won Y.J."/>
        </authorList>
    </citation>
    <scope>NUCLEOTIDE SEQUENCE [LARGE SCALE GENOMIC DNA]</scope>
    <source>
        <strain evidence="1">Wonlab-2016</strain>
    </source>
</reference>
<evidence type="ECO:0000313" key="2">
    <source>
        <dbReference type="Proteomes" id="UP001519460"/>
    </source>
</evidence>
<dbReference type="AlphaFoldDB" id="A0ABD0M8L3"/>
<keyword evidence="2" id="KW-1185">Reference proteome</keyword>
<gene>
    <name evidence="1" type="ORF">BaRGS_00000393</name>
</gene>
<name>A0ABD0M8L3_9CAEN</name>
<proteinExistence type="predicted"/>
<organism evidence="1 2">
    <name type="scientific">Batillaria attramentaria</name>
    <dbReference type="NCBI Taxonomy" id="370345"/>
    <lineage>
        <taxon>Eukaryota</taxon>
        <taxon>Metazoa</taxon>
        <taxon>Spiralia</taxon>
        <taxon>Lophotrochozoa</taxon>
        <taxon>Mollusca</taxon>
        <taxon>Gastropoda</taxon>
        <taxon>Caenogastropoda</taxon>
        <taxon>Sorbeoconcha</taxon>
        <taxon>Cerithioidea</taxon>
        <taxon>Batillariidae</taxon>
        <taxon>Batillaria</taxon>
    </lineage>
</organism>
<dbReference type="EMBL" id="JACVVK020000002">
    <property type="protein sequence ID" value="KAK7508154.1"/>
    <property type="molecule type" value="Genomic_DNA"/>
</dbReference>
<protein>
    <submittedName>
        <fullName evidence="1">Uncharacterized protein</fullName>
    </submittedName>
</protein>
<sequence length="78" mass="9049">MVMEKDDFEPFLVTGWETAETLVFTHKDVFIVRASTVGPQVPQLLTSQELSKIVFKRLDQLCRIYYKPEDGGSKKEKR</sequence>
<accession>A0ABD0M8L3</accession>
<evidence type="ECO:0000313" key="1">
    <source>
        <dbReference type="EMBL" id="KAK7508154.1"/>
    </source>
</evidence>